<dbReference type="AlphaFoldDB" id="A0A975S3A7"/>
<keyword evidence="2" id="KW-0472">Membrane</keyword>
<dbReference type="RefSeq" id="WP_215507663.1">
    <property type="nucleotide sequence ID" value="NZ_CP076365.1"/>
</dbReference>
<protein>
    <submittedName>
        <fullName evidence="3">Uncharacterized protein</fullName>
    </submittedName>
</protein>
<keyword evidence="2" id="KW-0812">Transmembrane</keyword>
<geneLocation type="plasmid" evidence="3 4">
    <name>p4</name>
</geneLocation>
<feature type="transmembrane region" description="Helical" evidence="2">
    <location>
        <begin position="44"/>
        <end position="63"/>
    </location>
</feature>
<keyword evidence="2" id="KW-1133">Transmembrane helix</keyword>
<dbReference type="Proteomes" id="UP000679352">
    <property type="component" value="Plasmid p4"/>
</dbReference>
<evidence type="ECO:0000313" key="4">
    <source>
        <dbReference type="Proteomes" id="UP000679352"/>
    </source>
</evidence>
<feature type="region of interest" description="Disordered" evidence="1">
    <location>
        <begin position="1"/>
        <end position="23"/>
    </location>
</feature>
<evidence type="ECO:0000256" key="2">
    <source>
        <dbReference type="SAM" id="Phobius"/>
    </source>
</evidence>
<evidence type="ECO:0000313" key="3">
    <source>
        <dbReference type="EMBL" id="QWK93019.1"/>
    </source>
</evidence>
<organism evidence="3 4">
    <name type="scientific">Gemmobacter fulvus</name>
    <dbReference type="NCBI Taxonomy" id="2840474"/>
    <lineage>
        <taxon>Bacteria</taxon>
        <taxon>Pseudomonadati</taxon>
        <taxon>Pseudomonadota</taxon>
        <taxon>Alphaproteobacteria</taxon>
        <taxon>Rhodobacterales</taxon>
        <taxon>Paracoccaceae</taxon>
        <taxon>Gemmobacter</taxon>
    </lineage>
</organism>
<keyword evidence="4" id="KW-1185">Reference proteome</keyword>
<dbReference type="KEGG" id="gfu:KM031_21595"/>
<gene>
    <name evidence="3" type="ORF">KM031_21595</name>
</gene>
<accession>A0A975S3A7</accession>
<feature type="transmembrane region" description="Helical" evidence="2">
    <location>
        <begin position="69"/>
        <end position="86"/>
    </location>
</feature>
<keyword evidence="3" id="KW-0614">Plasmid</keyword>
<sequence length="125" mass="13983">MTVPVKPVDRTPRLGPAPERIGSVGAAQKTPDVLAKGPKPVFWVLRRLVILAGGTVLLALVFTATKSDIAAFGFLLFPLVYSGLIARDGSRLFGWKHDDSRISKLNEEMWDYDRRRRHAESVWIK</sequence>
<name>A0A975S3A7_9RHOB</name>
<evidence type="ECO:0000256" key="1">
    <source>
        <dbReference type="SAM" id="MobiDB-lite"/>
    </source>
</evidence>
<dbReference type="EMBL" id="CP076365">
    <property type="protein sequence ID" value="QWK93019.1"/>
    <property type="molecule type" value="Genomic_DNA"/>
</dbReference>
<proteinExistence type="predicted"/>
<reference evidence="3" key="1">
    <citation type="submission" date="2021-06" db="EMBL/GenBank/DDBJ databases">
        <authorList>
            <person name="Lee C.-S."/>
            <person name="Jin L."/>
        </authorList>
    </citation>
    <scope>NUCLEOTIDE SEQUENCE</scope>
    <source>
        <strain evidence="3">Con5</strain>
        <plasmid evidence="3">p4</plasmid>
    </source>
</reference>